<protein>
    <submittedName>
        <fullName evidence="3">Type II secretion system protein GspL</fullName>
    </submittedName>
</protein>
<keyword evidence="4" id="KW-1185">Reference proteome</keyword>
<dbReference type="Pfam" id="PF05134">
    <property type="entry name" value="T2SSL"/>
    <property type="match status" value="1"/>
</dbReference>
<dbReference type="InterPro" id="IPR007812">
    <property type="entry name" value="T2SS_protein-GspL"/>
</dbReference>
<evidence type="ECO:0000256" key="1">
    <source>
        <dbReference type="SAM" id="Phobius"/>
    </source>
</evidence>
<dbReference type="Proteomes" id="UP000190018">
    <property type="component" value="Unassembled WGS sequence"/>
</dbReference>
<reference evidence="3 4" key="1">
    <citation type="submission" date="2015-12" db="EMBL/GenBank/DDBJ databases">
        <authorList>
            <person name="Bansal K."/>
            <person name="Midha S."/>
            <person name="Patil P.B."/>
        </authorList>
    </citation>
    <scope>NUCLEOTIDE SEQUENCE [LARGE SCALE GENOMIC DNA]</scope>
    <source>
        <strain evidence="3 4">LMG21719</strain>
    </source>
</reference>
<comment type="caution">
    <text evidence="3">The sequence shown here is derived from an EMBL/GenBank/DDBJ whole genome shotgun (WGS) entry which is preliminary data.</text>
</comment>
<proteinExistence type="predicted"/>
<dbReference type="NCBIfam" id="TIGR01709">
    <property type="entry name" value="typeII_sec_gspL"/>
    <property type="match status" value="1"/>
</dbReference>
<feature type="domain" description="GspL cytoplasmic actin-ATPase-like" evidence="2">
    <location>
        <begin position="41"/>
        <end position="158"/>
    </location>
</feature>
<keyword evidence="1" id="KW-0472">Membrane</keyword>
<keyword evidence="1" id="KW-1133">Transmembrane helix</keyword>
<dbReference type="EMBL" id="LOJT01000303">
    <property type="protein sequence ID" value="OOW58228.1"/>
    <property type="molecule type" value="Genomic_DNA"/>
</dbReference>
<dbReference type="SUPFAM" id="SSF53067">
    <property type="entry name" value="Actin-like ATPase domain"/>
    <property type="match status" value="1"/>
</dbReference>
<dbReference type="CDD" id="cd24017">
    <property type="entry name" value="ASKHA_T2SSL_N"/>
    <property type="match status" value="1"/>
</dbReference>
<name>A0ABX3LTX1_9XANT</name>
<feature type="transmembrane region" description="Helical" evidence="1">
    <location>
        <begin position="222"/>
        <end position="244"/>
    </location>
</feature>
<dbReference type="InterPro" id="IPR024230">
    <property type="entry name" value="GspL_cyto_dom"/>
</dbReference>
<gene>
    <name evidence="3" type="ORF">Xant_02890</name>
</gene>
<sequence>MTTTLLLLPADAAAESIAVRADAQGQVQSVGQATTPPEPSARTLLVVPGVDVHLRWLRLPGRSMAQSRAAARLQLAEHLAIETQALHVVIADSAEADGTRLVAAVDSVVMQQWLARATQLGFAPDAVVPDCLLLEPGADATAAVMHWDGRWLIRGAQLACSLEPEAARLLLGDRVPAVPPGPDPTHSIAGFARSAAHVPIDLLQHPFANKAAAEQKRAPRRLAVLAALVLLSPVLLSPVLLLLAQTLRYEIGARVLQARTATQLGVHDAAAVPAALQARRQAGTATDRLAMQLSTLFAAVDTLPAAELDQLDYNPAQPLRATLLHTDDASLQQLSARLADAGWHLDPGSSQVEDGRMRTPFALEPLR</sequence>
<organism evidence="3 4">
    <name type="scientific">Xanthomonas cissicola</name>
    <dbReference type="NCBI Taxonomy" id="86186"/>
    <lineage>
        <taxon>Bacteria</taxon>
        <taxon>Pseudomonadati</taxon>
        <taxon>Pseudomonadota</taxon>
        <taxon>Gammaproteobacteria</taxon>
        <taxon>Lysobacterales</taxon>
        <taxon>Lysobacteraceae</taxon>
        <taxon>Xanthomonas</taxon>
    </lineage>
</organism>
<keyword evidence="1" id="KW-0812">Transmembrane</keyword>
<dbReference type="RefSeq" id="WP_078591344.1">
    <property type="nucleotide sequence ID" value="NZ_LOJT01000303.1"/>
</dbReference>
<evidence type="ECO:0000313" key="4">
    <source>
        <dbReference type="Proteomes" id="UP000190018"/>
    </source>
</evidence>
<evidence type="ECO:0000259" key="2">
    <source>
        <dbReference type="Pfam" id="PF05134"/>
    </source>
</evidence>
<dbReference type="InterPro" id="IPR043129">
    <property type="entry name" value="ATPase_NBD"/>
</dbReference>
<accession>A0ABX3LTX1</accession>
<dbReference type="Gene3D" id="3.30.420.380">
    <property type="match status" value="1"/>
</dbReference>
<evidence type="ECO:0000313" key="3">
    <source>
        <dbReference type="EMBL" id="OOW58228.1"/>
    </source>
</evidence>